<dbReference type="PATRIC" id="fig|348151.3.peg.524"/>
<keyword evidence="4" id="KW-1185">Reference proteome</keyword>
<evidence type="ECO:0000259" key="1">
    <source>
        <dbReference type="Pfam" id="PF15919"/>
    </source>
</evidence>
<dbReference type="Pfam" id="PF15919">
    <property type="entry name" value="HicB_lk_antitox"/>
    <property type="match status" value="1"/>
</dbReference>
<gene>
    <name evidence="3" type="ORF">IV55_GL000516</name>
    <name evidence="2" type="ORF">LSI01_08820</name>
</gene>
<dbReference type="RefSeq" id="WP_186808474.1">
    <property type="nucleotide sequence ID" value="NZ_BJUD01000012.1"/>
</dbReference>
<reference evidence="3 4" key="1">
    <citation type="journal article" date="2015" name="Genome Announc.">
        <title>Expanding the biotechnology potential of lactobacilli through comparative genomics of 213 strains and associated genera.</title>
        <authorList>
            <person name="Sun Z."/>
            <person name="Harris H.M."/>
            <person name="McCann A."/>
            <person name="Guo C."/>
            <person name="Argimon S."/>
            <person name="Zhang W."/>
            <person name="Yang X."/>
            <person name="Jeffery I.B."/>
            <person name="Cooney J.C."/>
            <person name="Kagawa T.F."/>
            <person name="Liu W."/>
            <person name="Song Y."/>
            <person name="Salvetti E."/>
            <person name="Wrobel A."/>
            <person name="Rasinkangas P."/>
            <person name="Parkhill J."/>
            <person name="Rea M.C."/>
            <person name="O'Sullivan O."/>
            <person name="Ritari J."/>
            <person name="Douillard F.P."/>
            <person name="Paul Ross R."/>
            <person name="Yang R."/>
            <person name="Briner A.E."/>
            <person name="Felis G.E."/>
            <person name="de Vos W.M."/>
            <person name="Barrangou R."/>
            <person name="Klaenhammer T.R."/>
            <person name="Caufield P.W."/>
            <person name="Cui Y."/>
            <person name="Zhang H."/>
            <person name="O'Toole P.W."/>
        </authorList>
    </citation>
    <scope>NUCLEOTIDE SEQUENCE [LARGE SCALE GENOMIC DNA]</scope>
    <source>
        <strain evidence="3 4">DSM 22696</strain>
    </source>
</reference>
<dbReference type="InterPro" id="IPR031807">
    <property type="entry name" value="HicB-like"/>
</dbReference>
<accession>A0A0R2KYQ0</accession>
<dbReference type="InterPro" id="IPR035069">
    <property type="entry name" value="TTHA1013/TTHA0281-like"/>
</dbReference>
<comment type="caution">
    <text evidence="3">The sequence shown here is derived from an EMBL/GenBank/DDBJ whole genome shotgun (WGS) entry which is preliminary data.</text>
</comment>
<name>A0A0R2KYQ0_9LACO</name>
<proteinExistence type="predicted"/>
<dbReference type="EMBL" id="JQCB01000014">
    <property type="protein sequence ID" value="KRN94530.1"/>
    <property type="molecule type" value="Genomic_DNA"/>
</dbReference>
<dbReference type="SUPFAM" id="SSF143100">
    <property type="entry name" value="TTHA1013/TTHA0281-like"/>
    <property type="match status" value="1"/>
</dbReference>
<feature type="domain" description="HicB-like antitoxin of toxin-antitoxin system" evidence="1">
    <location>
        <begin position="9"/>
        <end position="120"/>
    </location>
</feature>
<dbReference type="EMBL" id="BJUD01000012">
    <property type="protein sequence ID" value="GEK28571.1"/>
    <property type="molecule type" value="Genomic_DNA"/>
</dbReference>
<dbReference type="Proteomes" id="UP000051139">
    <property type="component" value="Unassembled WGS sequence"/>
</dbReference>
<evidence type="ECO:0000313" key="5">
    <source>
        <dbReference type="Proteomes" id="UP000321429"/>
    </source>
</evidence>
<protein>
    <submittedName>
        <fullName evidence="2">Antitoxin HicB</fullName>
    </submittedName>
    <submittedName>
        <fullName evidence="3">Toxin-antitoxin system, antitoxin component, HicB family</fullName>
    </submittedName>
</protein>
<dbReference type="Gene3D" id="3.30.160.250">
    <property type="match status" value="1"/>
</dbReference>
<reference evidence="2 5" key="2">
    <citation type="submission" date="2019-07" db="EMBL/GenBank/DDBJ databases">
        <title>Whole genome shotgun sequence of Lactobacillus siliginis NBRC 101315.</title>
        <authorList>
            <person name="Hosoyama A."/>
            <person name="Uohara A."/>
            <person name="Ohji S."/>
            <person name="Ichikawa N."/>
        </authorList>
    </citation>
    <scope>NUCLEOTIDE SEQUENCE [LARGE SCALE GENOMIC DNA]</scope>
    <source>
        <strain evidence="2 5">NBRC 101315</strain>
    </source>
</reference>
<dbReference type="AlphaFoldDB" id="A0A0R2KYQ0"/>
<organism evidence="3 4">
    <name type="scientific">Furfurilactobacillus siliginis</name>
    <dbReference type="NCBI Taxonomy" id="348151"/>
    <lineage>
        <taxon>Bacteria</taxon>
        <taxon>Bacillati</taxon>
        <taxon>Bacillota</taxon>
        <taxon>Bacilli</taxon>
        <taxon>Lactobacillales</taxon>
        <taxon>Lactobacillaceae</taxon>
        <taxon>Furfurilactobacillus</taxon>
    </lineage>
</organism>
<sequence length="128" mass="14187">MVDKNMVVYPAIFSKDDDFIFVRIPDIDGGLTQGSDLIDAVKMAEDAIGILLEDKVEYPTPTNIDELQLTKGETAALIPVDLAAYRRKHSKTVRKSVTIPDYLDRIAKEQKINVSGVLTEALKLRLGV</sequence>
<evidence type="ECO:0000313" key="2">
    <source>
        <dbReference type="EMBL" id="GEK28571.1"/>
    </source>
</evidence>
<evidence type="ECO:0000313" key="4">
    <source>
        <dbReference type="Proteomes" id="UP000051139"/>
    </source>
</evidence>
<dbReference type="Proteomes" id="UP000321429">
    <property type="component" value="Unassembled WGS sequence"/>
</dbReference>
<evidence type="ECO:0000313" key="3">
    <source>
        <dbReference type="EMBL" id="KRN94530.1"/>
    </source>
</evidence>